<evidence type="ECO:0000313" key="12">
    <source>
        <dbReference type="Proteomes" id="UP000786811"/>
    </source>
</evidence>
<feature type="domain" description="BZIP" evidence="10">
    <location>
        <begin position="358"/>
        <end position="421"/>
    </location>
</feature>
<comment type="caution">
    <text evidence="11">The sequence shown here is derived from an EMBL/GenBank/DDBJ whole genome shotgun (WGS) entry which is preliminary data.</text>
</comment>
<dbReference type="InterPro" id="IPR046347">
    <property type="entry name" value="bZIP_sf"/>
</dbReference>
<dbReference type="PANTHER" id="PTHR46004">
    <property type="entry name" value="CYCLIC AMP RESPONSE ELEMENT-BINDING PROTEIN A"/>
    <property type="match status" value="1"/>
</dbReference>
<name>A0A8J2EJI9_COTCN</name>
<accession>A0A8J2EJI9</accession>
<dbReference type="GO" id="GO:0000981">
    <property type="term" value="F:DNA-binding transcription factor activity, RNA polymerase II-specific"/>
    <property type="evidence" value="ECO:0007669"/>
    <property type="project" value="TreeGrafter"/>
</dbReference>
<organism evidence="11 12">
    <name type="scientific">Cotesia congregata</name>
    <name type="common">Parasitoid wasp</name>
    <name type="synonym">Apanteles congregatus</name>
    <dbReference type="NCBI Taxonomy" id="51543"/>
    <lineage>
        <taxon>Eukaryota</taxon>
        <taxon>Metazoa</taxon>
        <taxon>Ecdysozoa</taxon>
        <taxon>Arthropoda</taxon>
        <taxon>Hexapoda</taxon>
        <taxon>Insecta</taxon>
        <taxon>Pterygota</taxon>
        <taxon>Neoptera</taxon>
        <taxon>Endopterygota</taxon>
        <taxon>Hymenoptera</taxon>
        <taxon>Apocrita</taxon>
        <taxon>Ichneumonoidea</taxon>
        <taxon>Braconidae</taxon>
        <taxon>Microgastrinae</taxon>
        <taxon>Cotesia</taxon>
    </lineage>
</organism>
<dbReference type="AlphaFoldDB" id="A0A8J2EJI9"/>
<proteinExistence type="predicted"/>
<gene>
    <name evidence="11" type="ORF">HICCMSTLAB_LOCUS1329</name>
</gene>
<sequence>LDMSGRSTNLCYLIFYLKLVTSSLQFLLILFRFSQILGQDILNKDDDWNLLGVKEKSLEVVLRDRLMTDAALGGTRPIKTEHSYSLLAYSPPASPVTTNCPSPSPAVNVSSNKREIDIEGRIRIATKMDAISMKKASSHGRTSPSTLLEVPHDVLETVEEYMEIKEEPAQSTENTNDEIEIDVDIDDKNFIEMIAPNRLHLNFKVKEQSLSDSEADDEDYEDAVLDEYHVSQLINSNSSCNDDTQTSSQSLPPTPPSSNNSDSESGSNGGVSASCSPIRRADNNNICTVQNIRGIYGPRLYVTNGHTTRQPIHTSLISCQPKGSTGTLILTEEEKRTLIAEGYPVPTKLPLTKQEEKSLKKVRRKIKNKISAQESRRKKKEYMDGLERKVSLLSNENINYRSRVNTLEQTNRELMKELERLQALVARQKA</sequence>
<dbReference type="PANTHER" id="PTHR46004:SF3">
    <property type="entry name" value="CYCLIC AMP RESPONSE ELEMENT-BINDING PROTEIN A"/>
    <property type="match status" value="1"/>
</dbReference>
<dbReference type="Gene3D" id="1.20.5.170">
    <property type="match status" value="1"/>
</dbReference>
<evidence type="ECO:0000256" key="2">
    <source>
        <dbReference type="ARBA" id="ARBA00023015"/>
    </source>
</evidence>
<reference evidence="11" key="1">
    <citation type="submission" date="2021-04" db="EMBL/GenBank/DDBJ databases">
        <authorList>
            <person name="Chebbi M.A.C M."/>
        </authorList>
    </citation>
    <scope>NUCLEOTIDE SEQUENCE</scope>
</reference>
<evidence type="ECO:0000256" key="3">
    <source>
        <dbReference type="ARBA" id="ARBA00023125"/>
    </source>
</evidence>
<keyword evidence="2" id="KW-0805">Transcription regulation</keyword>
<dbReference type="EMBL" id="CAJNRD030001116">
    <property type="protein sequence ID" value="CAG5075175.1"/>
    <property type="molecule type" value="Genomic_DNA"/>
</dbReference>
<dbReference type="InterPro" id="IPR004827">
    <property type="entry name" value="bZIP"/>
</dbReference>
<dbReference type="GO" id="GO:0005634">
    <property type="term" value="C:nucleus"/>
    <property type="evidence" value="ECO:0007669"/>
    <property type="project" value="UniProtKB-SubCell"/>
</dbReference>
<feature type="compositionally biased region" description="Polar residues" evidence="8">
    <location>
        <begin position="235"/>
        <end position="246"/>
    </location>
</feature>
<keyword evidence="3" id="KW-0238">DNA-binding</keyword>
<keyword evidence="7" id="KW-0175">Coiled coil</keyword>
<keyword evidence="9" id="KW-0812">Transmembrane</keyword>
<evidence type="ECO:0000256" key="8">
    <source>
        <dbReference type="SAM" id="MobiDB-lite"/>
    </source>
</evidence>
<evidence type="ECO:0000256" key="5">
    <source>
        <dbReference type="ARBA" id="ARBA00023163"/>
    </source>
</evidence>
<evidence type="ECO:0000256" key="6">
    <source>
        <dbReference type="ARBA" id="ARBA00023242"/>
    </source>
</evidence>
<keyword evidence="6" id="KW-0539">Nucleus</keyword>
<dbReference type="SUPFAM" id="SSF57959">
    <property type="entry name" value="Leucine zipper domain"/>
    <property type="match status" value="1"/>
</dbReference>
<feature type="transmembrane region" description="Helical" evidence="9">
    <location>
        <begin position="12"/>
        <end position="33"/>
    </location>
</feature>
<dbReference type="SMART" id="SM00338">
    <property type="entry name" value="BRLZ"/>
    <property type="match status" value="1"/>
</dbReference>
<evidence type="ECO:0000259" key="10">
    <source>
        <dbReference type="PROSITE" id="PS50217"/>
    </source>
</evidence>
<dbReference type="OrthoDB" id="674948at2759"/>
<keyword evidence="9" id="KW-1133">Transmembrane helix</keyword>
<feature type="coiled-coil region" evidence="7">
    <location>
        <begin position="383"/>
        <end position="427"/>
    </location>
</feature>
<evidence type="ECO:0000313" key="11">
    <source>
        <dbReference type="EMBL" id="CAG5075175.1"/>
    </source>
</evidence>
<feature type="non-terminal residue" evidence="11">
    <location>
        <position position="1"/>
    </location>
</feature>
<protein>
    <submittedName>
        <fullName evidence="11">Similar to CrebA: Cyclic AMP response element-binding protein A (Drosophila melanogaster)</fullName>
    </submittedName>
</protein>
<dbReference type="FunFam" id="1.20.5.170:FF:000054">
    <property type="entry name" value="Cyclic AMP-responsive element-binding protein 3-like 2"/>
    <property type="match status" value="1"/>
</dbReference>
<evidence type="ECO:0000256" key="9">
    <source>
        <dbReference type="SAM" id="Phobius"/>
    </source>
</evidence>
<feature type="region of interest" description="Disordered" evidence="8">
    <location>
        <begin position="235"/>
        <end position="277"/>
    </location>
</feature>
<dbReference type="PROSITE" id="PS50217">
    <property type="entry name" value="BZIP"/>
    <property type="match status" value="1"/>
</dbReference>
<comment type="subcellular location">
    <subcellularLocation>
        <location evidence="1">Nucleus</location>
    </subcellularLocation>
</comment>
<dbReference type="CDD" id="cd14689">
    <property type="entry name" value="bZIP_CREB3"/>
    <property type="match status" value="1"/>
</dbReference>
<evidence type="ECO:0000256" key="4">
    <source>
        <dbReference type="ARBA" id="ARBA00023159"/>
    </source>
</evidence>
<evidence type="ECO:0000256" key="7">
    <source>
        <dbReference type="SAM" id="Coils"/>
    </source>
</evidence>
<dbReference type="Proteomes" id="UP000786811">
    <property type="component" value="Unassembled WGS sequence"/>
</dbReference>
<keyword evidence="5" id="KW-0804">Transcription</keyword>
<dbReference type="GO" id="GO:0035497">
    <property type="term" value="F:cAMP response element binding"/>
    <property type="evidence" value="ECO:0007669"/>
    <property type="project" value="TreeGrafter"/>
</dbReference>
<keyword evidence="12" id="KW-1185">Reference proteome</keyword>
<dbReference type="Pfam" id="PF00170">
    <property type="entry name" value="bZIP_1"/>
    <property type="match status" value="1"/>
</dbReference>
<dbReference type="PROSITE" id="PS00036">
    <property type="entry name" value="BZIP_BASIC"/>
    <property type="match status" value="1"/>
</dbReference>
<keyword evidence="4" id="KW-0010">Activator</keyword>
<keyword evidence="9" id="KW-0472">Membrane</keyword>
<feature type="compositionally biased region" description="Low complexity" evidence="8">
    <location>
        <begin position="247"/>
        <end position="272"/>
    </location>
</feature>
<evidence type="ECO:0000256" key="1">
    <source>
        <dbReference type="ARBA" id="ARBA00004123"/>
    </source>
</evidence>